<evidence type="ECO:0000313" key="3">
    <source>
        <dbReference type="Proteomes" id="UP000775872"/>
    </source>
</evidence>
<evidence type="ECO:0000256" key="1">
    <source>
        <dbReference type="SAM" id="MobiDB-lite"/>
    </source>
</evidence>
<evidence type="ECO:0000313" key="2">
    <source>
        <dbReference type="EMBL" id="CAH0051978.1"/>
    </source>
</evidence>
<proteinExistence type="predicted"/>
<feature type="compositionally biased region" description="Low complexity" evidence="1">
    <location>
        <begin position="66"/>
        <end position="77"/>
    </location>
</feature>
<dbReference type="AlphaFoldDB" id="A0A9N9ZAE3"/>
<protein>
    <submittedName>
        <fullName evidence="2">Uncharacterized protein</fullName>
    </submittedName>
</protein>
<accession>A0A9N9ZAE3</accession>
<dbReference type="Proteomes" id="UP000775872">
    <property type="component" value="Unassembled WGS sequence"/>
</dbReference>
<name>A0A9N9ZAE3_9HYPO</name>
<feature type="compositionally biased region" description="Basic and acidic residues" evidence="1">
    <location>
        <begin position="21"/>
        <end position="40"/>
    </location>
</feature>
<comment type="caution">
    <text evidence="2">The sequence shown here is derived from an EMBL/GenBank/DDBJ whole genome shotgun (WGS) entry which is preliminary data.</text>
</comment>
<reference evidence="3" key="1">
    <citation type="submission" date="2019-06" db="EMBL/GenBank/DDBJ databases">
        <authorList>
            <person name="Broberg M."/>
        </authorList>
    </citation>
    <scope>NUCLEOTIDE SEQUENCE [LARGE SCALE GENOMIC DNA]</scope>
</reference>
<organism evidence="2 3">
    <name type="scientific">Clonostachys solani</name>
    <dbReference type="NCBI Taxonomy" id="160281"/>
    <lineage>
        <taxon>Eukaryota</taxon>
        <taxon>Fungi</taxon>
        <taxon>Dikarya</taxon>
        <taxon>Ascomycota</taxon>
        <taxon>Pezizomycotina</taxon>
        <taxon>Sordariomycetes</taxon>
        <taxon>Hypocreomycetidae</taxon>
        <taxon>Hypocreales</taxon>
        <taxon>Bionectriaceae</taxon>
        <taxon>Clonostachys</taxon>
    </lineage>
</organism>
<feature type="region of interest" description="Disordered" evidence="1">
    <location>
        <begin position="61"/>
        <end position="80"/>
    </location>
</feature>
<dbReference type="OrthoDB" id="20872at2759"/>
<feature type="region of interest" description="Disordered" evidence="1">
    <location>
        <begin position="20"/>
        <end position="48"/>
    </location>
</feature>
<dbReference type="EMBL" id="CABFOC020000043">
    <property type="protein sequence ID" value="CAH0051978.1"/>
    <property type="molecule type" value="Genomic_DNA"/>
</dbReference>
<gene>
    <name evidence="2" type="ORF">CSOL1703_00014909</name>
</gene>
<sequence length="174" mass="19513">MIFDPALDDYIDYSLLMSEAEDQKRSNESTDVRVSSRDAIDSPVGSPSTFLESFDVVRDREEDRPASVSPSSFAPSPKHLTVADHTGATDLDLEKSISGRTLSTDDPFAFLFADEHHMFAPRTKDLDPYHFLPSKSQQILPENSAVLRDTAWSDETYVIMSYSIIVLIQILTLH</sequence>
<reference evidence="2 3" key="2">
    <citation type="submission" date="2021-10" db="EMBL/GenBank/DDBJ databases">
        <authorList>
            <person name="Piombo E."/>
        </authorList>
    </citation>
    <scope>NUCLEOTIDE SEQUENCE [LARGE SCALE GENOMIC DNA]</scope>
</reference>
<keyword evidence="3" id="KW-1185">Reference proteome</keyword>